<reference evidence="1 2" key="1">
    <citation type="submission" date="2022-07" db="EMBL/GenBank/DDBJ databases">
        <title>Genome-wide signatures of adaptation to extreme environments.</title>
        <authorList>
            <person name="Cho C.H."/>
            <person name="Yoon H.S."/>
        </authorList>
    </citation>
    <scope>NUCLEOTIDE SEQUENCE [LARGE SCALE GENOMIC DNA]</scope>
    <source>
        <strain evidence="1 2">108.79 E11</strain>
    </source>
</reference>
<accession>A0AAV9IEG6</accession>
<name>A0AAV9IEG6_9RHOD</name>
<evidence type="ECO:0000313" key="2">
    <source>
        <dbReference type="Proteomes" id="UP001300502"/>
    </source>
</evidence>
<comment type="caution">
    <text evidence="1">The sequence shown here is derived from an EMBL/GenBank/DDBJ whole genome shotgun (WGS) entry which is preliminary data.</text>
</comment>
<proteinExistence type="predicted"/>
<dbReference type="Proteomes" id="UP001300502">
    <property type="component" value="Unassembled WGS sequence"/>
</dbReference>
<evidence type="ECO:0000313" key="1">
    <source>
        <dbReference type="EMBL" id="KAK4525591.1"/>
    </source>
</evidence>
<dbReference type="AlphaFoldDB" id="A0AAV9IEG6"/>
<dbReference type="EMBL" id="JANCYU010000031">
    <property type="protein sequence ID" value="KAK4525591.1"/>
    <property type="molecule type" value="Genomic_DNA"/>
</dbReference>
<gene>
    <name evidence="1" type="ORF">GAYE_SCF13G3500</name>
</gene>
<organism evidence="1 2">
    <name type="scientific">Galdieria yellowstonensis</name>
    <dbReference type="NCBI Taxonomy" id="3028027"/>
    <lineage>
        <taxon>Eukaryota</taxon>
        <taxon>Rhodophyta</taxon>
        <taxon>Bangiophyceae</taxon>
        <taxon>Galdieriales</taxon>
        <taxon>Galdieriaceae</taxon>
        <taxon>Galdieria</taxon>
    </lineage>
</organism>
<sequence length="123" mass="14540">MVNLAKTFGDFSFEELFTKFHKRVVAEMQQKHDEYVVALDERKKAEFLQMLLKLFYSSETPKIQVCDAAYRDRSLLIALNDYSLQFYNSIARNILHSTFLEFEFAETFREYKKSRRSGAINGD</sequence>
<protein>
    <submittedName>
        <fullName evidence="1">Uncharacterized protein</fullName>
    </submittedName>
</protein>
<keyword evidence="2" id="KW-1185">Reference proteome</keyword>